<dbReference type="PANTHER" id="PTHR42720">
    <property type="entry name" value="GLYCEROL-3-PHOSPHATE DEHYDROGENASE"/>
    <property type="match status" value="1"/>
</dbReference>
<gene>
    <name evidence="4" type="ORF">STSU_001525</name>
</gene>
<evidence type="ECO:0000313" key="4">
    <source>
        <dbReference type="EMBL" id="QKM66036.1"/>
    </source>
</evidence>
<dbReference type="CDD" id="cd19946">
    <property type="entry name" value="GlpA-like_Fer2_BFD-like"/>
    <property type="match status" value="1"/>
</dbReference>
<dbReference type="Proteomes" id="UP000005940">
    <property type="component" value="Chromosome"/>
</dbReference>
<feature type="domain" description="FAD dependent oxidoreductase" evidence="2">
    <location>
        <begin position="11"/>
        <end position="360"/>
    </location>
</feature>
<evidence type="ECO:0000313" key="5">
    <source>
        <dbReference type="Proteomes" id="UP000005940"/>
    </source>
</evidence>
<dbReference type="InterPro" id="IPR006076">
    <property type="entry name" value="FAD-dep_OxRdtase"/>
</dbReference>
<dbReference type="PANTHER" id="PTHR42720:SF1">
    <property type="entry name" value="GLYCEROL 3-PHOSPHATE OXIDASE"/>
    <property type="match status" value="1"/>
</dbReference>
<name>A0A7G3U6U8_STRT9</name>
<dbReference type="Gene3D" id="3.50.50.60">
    <property type="entry name" value="FAD/NAD(P)-binding domain"/>
    <property type="match status" value="1"/>
</dbReference>
<dbReference type="Gene3D" id="1.10.10.1100">
    <property type="entry name" value="BFD-like [2Fe-2S]-binding domain"/>
    <property type="match status" value="1"/>
</dbReference>
<feature type="region of interest" description="Disordered" evidence="1">
    <location>
        <begin position="463"/>
        <end position="505"/>
    </location>
</feature>
<reference evidence="4 5" key="1">
    <citation type="journal article" date="2012" name="J. Bacteriol.">
        <title>Draft genome of Streptomyces tsukubaensis NRRL 18488, the producer of the clinically important immunosuppressant tacrolimus (FK506).</title>
        <authorList>
            <person name="Barreiro C."/>
            <person name="Prieto C."/>
            <person name="Sola-Landa A."/>
            <person name="Solera E."/>
            <person name="Martinez-Castro M."/>
            <person name="Perez-Redondo R."/>
            <person name="Garcia-Estrada C."/>
            <person name="Aparicio J.F."/>
            <person name="Fernandez-Martinez L.T."/>
            <person name="Santos-Aberturas J."/>
            <person name="Salehi-Najafabadi Z."/>
            <person name="Rodriguez-Garcia A."/>
            <person name="Tauch A."/>
            <person name="Martin J.F."/>
        </authorList>
    </citation>
    <scope>NUCLEOTIDE SEQUENCE [LARGE SCALE GENOMIC DNA]</scope>
    <source>
        <strain evidence="5">DSM 42081 / NBRC 108919 / NRRL 18488 / 9993</strain>
    </source>
</reference>
<dbReference type="InterPro" id="IPR036188">
    <property type="entry name" value="FAD/NAD-bd_sf"/>
</dbReference>
<dbReference type="InterPro" id="IPR052745">
    <property type="entry name" value="G3P_Oxidase/Oxidoreductase"/>
</dbReference>
<dbReference type="AlphaFoldDB" id="A0A7G3U6U8"/>
<evidence type="ECO:0000259" key="2">
    <source>
        <dbReference type="Pfam" id="PF01266"/>
    </source>
</evidence>
<dbReference type="Gene3D" id="3.30.9.10">
    <property type="entry name" value="D-Amino Acid Oxidase, subunit A, domain 2"/>
    <property type="match status" value="1"/>
</dbReference>
<protein>
    <submittedName>
        <fullName evidence="4">FAD/NAD(P)-binding oxidoreductase</fullName>
    </submittedName>
</protein>
<organism evidence="4 5">
    <name type="scientific">Streptomyces tsukubensis (strain DSM 42081 / NBRC 108919 / NRRL 18488 / 9993)</name>
    <dbReference type="NCBI Taxonomy" id="1114943"/>
    <lineage>
        <taxon>Bacteria</taxon>
        <taxon>Bacillati</taxon>
        <taxon>Actinomycetota</taxon>
        <taxon>Actinomycetes</taxon>
        <taxon>Kitasatosporales</taxon>
        <taxon>Streptomycetaceae</taxon>
        <taxon>Streptomyces</taxon>
    </lineage>
</organism>
<sequence>MSATPPVPVFDVAVIGGGVVGAAVARELAGHQLSVVLVEARSDVGDGTSKANTGILHTGFDAGPGTLESRLVARGHALLSAYARETGIPVEYPGALLAARTAEESAALPALQAKAVANGYHRTELIGPDAVYGLVPALGPGVLGGLTVPDEGIICTWTTTLALARDARARGTVILLDHPVTAAVDTDGITTLRTPAGPVRTRWTVNAAGLGADRIDALFGHDRFTVTPRRGELLVFDKLARPLVDRIVLPVPTAVGKGVLVAPTVYGNVLLGPTAEDITDRTATGTTEDGLAFLLDKGAELMPRLLDEEVTAAYAGLRASVTGRADYLIEADPDRRYILVGGIRSTGLSASMAIAEHVRETLAASGLDLRERTDLPPPPAVPYLGETGIRPYQDGERIAADPAYGEIVCFCERVTAGEIRDACHAPLPARTPDGLRRRTRAMNGRCQGFFCGPAVERMLAGHTGGHGCTARCEPPADPAPPRPSSPARTAREETARGRGSSRPTR</sequence>
<keyword evidence="5" id="KW-1185">Reference proteome</keyword>
<accession>A0A7G3U6U8</accession>
<dbReference type="Pfam" id="PF04324">
    <property type="entry name" value="Fer2_BFD"/>
    <property type="match status" value="1"/>
</dbReference>
<dbReference type="EMBL" id="CP029159">
    <property type="protein sequence ID" value="QKM66036.1"/>
    <property type="molecule type" value="Genomic_DNA"/>
</dbReference>
<proteinExistence type="predicted"/>
<feature type="domain" description="BFD-like [2Fe-2S]-binding" evidence="3">
    <location>
        <begin position="407"/>
        <end position="460"/>
    </location>
</feature>
<evidence type="ECO:0000259" key="3">
    <source>
        <dbReference type="Pfam" id="PF04324"/>
    </source>
</evidence>
<feature type="compositionally biased region" description="Pro residues" evidence="1">
    <location>
        <begin position="475"/>
        <end position="484"/>
    </location>
</feature>
<evidence type="ECO:0000256" key="1">
    <source>
        <dbReference type="SAM" id="MobiDB-lite"/>
    </source>
</evidence>
<dbReference type="SUPFAM" id="SSF54373">
    <property type="entry name" value="FAD-linked reductases, C-terminal domain"/>
    <property type="match status" value="1"/>
</dbReference>
<dbReference type="InterPro" id="IPR007419">
    <property type="entry name" value="BFD-like_2Fe2S-bd_dom"/>
</dbReference>
<dbReference type="RefSeq" id="WP_040912830.1">
    <property type="nucleotide sequence ID" value="NZ_CP029159.1"/>
</dbReference>
<dbReference type="InterPro" id="IPR041854">
    <property type="entry name" value="BFD-like_2Fe2S-bd_dom_sf"/>
</dbReference>
<dbReference type="SUPFAM" id="SSF51905">
    <property type="entry name" value="FAD/NAD(P)-binding domain"/>
    <property type="match status" value="1"/>
</dbReference>
<dbReference type="Pfam" id="PF01266">
    <property type="entry name" value="DAO"/>
    <property type="match status" value="1"/>
</dbReference>